<reference evidence="1 2" key="1">
    <citation type="submission" date="2015-06" db="EMBL/GenBank/DDBJ databases">
        <title>Draft Whole-Genome Sequence of the Entomopathogenic Bacterium Xenorhabdus khoisanae.</title>
        <authorList>
            <person name="Naidoo S."/>
            <person name="Featherston J."/>
            <person name="Gray V.M."/>
        </authorList>
    </citation>
    <scope>NUCLEOTIDE SEQUENCE [LARGE SCALE GENOMIC DNA]</scope>
    <source>
        <strain evidence="1 2">MCB</strain>
    </source>
</reference>
<evidence type="ECO:0000313" key="2">
    <source>
        <dbReference type="Proteomes" id="UP000036277"/>
    </source>
</evidence>
<dbReference type="EMBL" id="LFCV01000251">
    <property type="protein sequence ID" value="KMJ43269.1"/>
    <property type="molecule type" value="Genomic_DNA"/>
</dbReference>
<comment type="caution">
    <text evidence="1">The sequence shown here is derived from an EMBL/GenBank/DDBJ whole genome shotgun (WGS) entry which is preliminary data.</text>
</comment>
<gene>
    <name evidence="1" type="ORF">AB204_20665</name>
</gene>
<proteinExistence type="predicted"/>
<name>A0A0J5FME3_9GAMM</name>
<sequence length="285" mass="32101">MNYIKPTFFDSIGIPDISDYKTDGIYANSGLPYFMALVSSDSRIERNDTVLFFVNKLNSTKPPNFTGYTELISDPETQLDQYNMKLPYTIFEQFIPSEFSYTVVKPDGAALYSDTLPVTYLGGTPYVPEEGVKRSYELCIVHPSTGVDPDVFIPADNDIGYENIKKYPNHKYDGLFIEIVRSDTKTADGKLSPVPLDIEDITLNMYINSDNKGFPKSYTKQISLASIGGKGNKNSIFFNIPHDDIVGVKWRGNISFDYQFFKDEVIQYSAVWNGYIGTEPLESSS</sequence>
<dbReference type="PATRIC" id="fig|880157.4.peg.4487"/>
<dbReference type="OrthoDB" id="6437620at2"/>
<dbReference type="Proteomes" id="UP000036277">
    <property type="component" value="Unassembled WGS sequence"/>
</dbReference>
<accession>A0A0J5FME3</accession>
<protein>
    <submittedName>
        <fullName evidence="1">Uncharacterized protein</fullName>
    </submittedName>
</protein>
<evidence type="ECO:0000313" key="1">
    <source>
        <dbReference type="EMBL" id="KMJ43269.1"/>
    </source>
</evidence>
<dbReference type="AlphaFoldDB" id="A0A0J5FME3"/>
<organism evidence="1 2">
    <name type="scientific">Xenorhabdus khoisanae</name>
    <dbReference type="NCBI Taxonomy" id="880157"/>
    <lineage>
        <taxon>Bacteria</taxon>
        <taxon>Pseudomonadati</taxon>
        <taxon>Pseudomonadota</taxon>
        <taxon>Gammaproteobacteria</taxon>
        <taxon>Enterobacterales</taxon>
        <taxon>Morganellaceae</taxon>
        <taxon>Xenorhabdus</taxon>
    </lineage>
</organism>
<keyword evidence="2" id="KW-1185">Reference proteome</keyword>